<evidence type="ECO:0000313" key="2">
    <source>
        <dbReference type="EMBL" id="MBB2154968.1"/>
    </source>
</evidence>
<evidence type="ECO:0000313" key="3">
    <source>
        <dbReference type="Proteomes" id="UP000550787"/>
    </source>
</evidence>
<dbReference type="AlphaFoldDB" id="A0A7W4I3D8"/>
<sequence length="79" mass="8157">MEINSHAFGLTTPTTREAFLAGGNAFDVAGVPLSTDAAVLKAGLQAKLTDRLNVGLSYVGQYGDHSTDSGLTGNVKVTF</sequence>
<evidence type="ECO:0000259" key="1">
    <source>
        <dbReference type="Pfam" id="PF03797"/>
    </source>
</evidence>
<dbReference type="SUPFAM" id="SSF103515">
    <property type="entry name" value="Autotransporter"/>
    <property type="match status" value="1"/>
</dbReference>
<dbReference type="InterPro" id="IPR005546">
    <property type="entry name" value="Autotransporte_beta"/>
</dbReference>
<dbReference type="Gene3D" id="2.40.128.130">
    <property type="entry name" value="Autotransporter beta-domain"/>
    <property type="match status" value="1"/>
</dbReference>
<protein>
    <submittedName>
        <fullName evidence="2">Autotransporter outer membrane beta-barrel domain-containing protein</fullName>
    </submittedName>
</protein>
<organism evidence="2 3">
    <name type="scientific">Gluconacetobacter diazotrophicus</name>
    <name type="common">Acetobacter diazotrophicus</name>
    <dbReference type="NCBI Taxonomy" id="33996"/>
    <lineage>
        <taxon>Bacteria</taxon>
        <taxon>Pseudomonadati</taxon>
        <taxon>Pseudomonadota</taxon>
        <taxon>Alphaproteobacteria</taxon>
        <taxon>Acetobacterales</taxon>
        <taxon>Acetobacteraceae</taxon>
        <taxon>Gluconacetobacter</taxon>
    </lineage>
</organism>
<dbReference type="InterPro" id="IPR006315">
    <property type="entry name" value="OM_autotransptr_brl_dom"/>
</dbReference>
<dbReference type="NCBIfam" id="TIGR01414">
    <property type="entry name" value="autotrans_barl"/>
    <property type="match status" value="1"/>
</dbReference>
<comment type="caution">
    <text evidence="2">The sequence shown here is derived from an EMBL/GenBank/DDBJ whole genome shotgun (WGS) entry which is preliminary data.</text>
</comment>
<dbReference type="GO" id="GO:0019867">
    <property type="term" value="C:outer membrane"/>
    <property type="evidence" value="ECO:0007669"/>
    <property type="project" value="InterPro"/>
</dbReference>
<accession>A0A7W4I3D8</accession>
<proteinExistence type="predicted"/>
<dbReference type="EMBL" id="JABEQG010000001">
    <property type="protein sequence ID" value="MBB2154968.1"/>
    <property type="molecule type" value="Genomic_DNA"/>
</dbReference>
<dbReference type="RefSeq" id="WP_157864205.1">
    <property type="nucleotide sequence ID" value="NZ_JABEQG010000001.1"/>
</dbReference>
<dbReference type="Proteomes" id="UP000550787">
    <property type="component" value="Unassembled WGS sequence"/>
</dbReference>
<name>A0A7W4I3D8_GLUDI</name>
<reference evidence="2 3" key="1">
    <citation type="submission" date="2020-04" db="EMBL/GenBank/DDBJ databases">
        <title>Description of novel Gluconacetobacter.</title>
        <authorList>
            <person name="Sombolestani A."/>
        </authorList>
    </citation>
    <scope>NUCLEOTIDE SEQUENCE [LARGE SCALE GENOMIC DNA]</scope>
    <source>
        <strain evidence="2 3">LMG 7603</strain>
    </source>
</reference>
<dbReference type="InterPro" id="IPR036709">
    <property type="entry name" value="Autotransporte_beta_dom_sf"/>
</dbReference>
<dbReference type="Pfam" id="PF03797">
    <property type="entry name" value="Autotransporter"/>
    <property type="match status" value="1"/>
</dbReference>
<feature type="domain" description="Autotransporter" evidence="1">
    <location>
        <begin position="6"/>
        <end position="58"/>
    </location>
</feature>
<gene>
    <name evidence="2" type="ORF">HLH33_01360</name>
</gene>